<dbReference type="PANTHER" id="PTHR43102:SF2">
    <property type="entry name" value="GAF DOMAIN-CONTAINING PROTEIN"/>
    <property type="match status" value="1"/>
</dbReference>
<comment type="caution">
    <text evidence="2">The sequence shown here is derived from an EMBL/GenBank/DDBJ whole genome shotgun (WGS) entry which is preliminary data.</text>
</comment>
<dbReference type="SMART" id="SM00065">
    <property type="entry name" value="GAF"/>
    <property type="match status" value="1"/>
</dbReference>
<dbReference type="InterPro" id="IPR011495">
    <property type="entry name" value="Sig_transdc_His_kin_sub2_dim/P"/>
</dbReference>
<dbReference type="SUPFAM" id="SSF55874">
    <property type="entry name" value="ATPase domain of HSP90 chaperone/DNA topoisomerase II/histidine kinase"/>
    <property type="match status" value="1"/>
</dbReference>
<dbReference type="SUPFAM" id="SSF55781">
    <property type="entry name" value="GAF domain-like"/>
    <property type="match status" value="1"/>
</dbReference>
<dbReference type="InterPro" id="IPR003594">
    <property type="entry name" value="HATPase_dom"/>
</dbReference>
<dbReference type="InterPro" id="IPR029016">
    <property type="entry name" value="GAF-like_dom_sf"/>
</dbReference>
<dbReference type="InterPro" id="IPR036890">
    <property type="entry name" value="HATPase_C_sf"/>
</dbReference>
<organism evidence="2">
    <name type="scientific">marine sediment metagenome</name>
    <dbReference type="NCBI Taxonomy" id="412755"/>
    <lineage>
        <taxon>unclassified sequences</taxon>
        <taxon>metagenomes</taxon>
        <taxon>ecological metagenomes</taxon>
    </lineage>
</organism>
<accession>A0A0F9GQE6</accession>
<dbReference type="Gene3D" id="3.30.450.40">
    <property type="match status" value="1"/>
</dbReference>
<proteinExistence type="predicted"/>
<protein>
    <recommendedName>
        <fullName evidence="1">GAF domain-containing protein</fullName>
    </recommendedName>
</protein>
<evidence type="ECO:0000313" key="2">
    <source>
        <dbReference type="EMBL" id="KKL65307.1"/>
    </source>
</evidence>
<evidence type="ECO:0000259" key="1">
    <source>
        <dbReference type="SMART" id="SM00065"/>
    </source>
</evidence>
<feature type="domain" description="GAF" evidence="1">
    <location>
        <begin position="54"/>
        <end position="196"/>
    </location>
</feature>
<dbReference type="Pfam" id="PF01590">
    <property type="entry name" value="GAF"/>
    <property type="match status" value="1"/>
</dbReference>
<dbReference type="InterPro" id="IPR003018">
    <property type="entry name" value="GAF"/>
</dbReference>
<dbReference type="AlphaFoldDB" id="A0A0F9GQE6"/>
<dbReference type="Pfam" id="PF13581">
    <property type="entry name" value="HATPase_c_2"/>
    <property type="match status" value="1"/>
</dbReference>
<name>A0A0F9GQE6_9ZZZZ</name>
<gene>
    <name evidence="2" type="ORF">LCGC14_2156290</name>
</gene>
<dbReference type="PANTHER" id="PTHR43102">
    <property type="entry name" value="SLR1143 PROTEIN"/>
    <property type="match status" value="1"/>
</dbReference>
<sequence>MICPRKAGHIRPHCCAKAVQRVNFGRRRSILADTPAEQDQRLETLHSYDVLDTEAEADFDDIVELASKICETPVSLISLVDEKRQWFKARVGFEPQETALDQSVCSHAILDGDFTEISDMSADPRTADNPLHIGDPRVKFYAGANLVAPNGQAIGTLCVLDIKPRTLTEFQRQALQTLSRHVMMQLELRKKIRIEAALRAEMDHRVKNSFQTIASLLRMATRKVHDPDAKDVLALVERRFGAVASLHSELMGQGGQSKVQTASYLEQLNKLLAASAPDHVTISCAAEPGELQAAQASALGMIVSEFVANSIKHAFPGDQAGEVSISLCRQNNAGGWLLECRDNGCGHDGTVSGADSSGLGRMLMATAAEQLHGRLTTDFNPDGALLRVCFHA</sequence>
<dbReference type="Pfam" id="PF07568">
    <property type="entry name" value="HisKA_2"/>
    <property type="match status" value="1"/>
</dbReference>
<dbReference type="EMBL" id="LAZR01027578">
    <property type="protein sequence ID" value="KKL65307.1"/>
    <property type="molecule type" value="Genomic_DNA"/>
</dbReference>
<reference evidence="2" key="1">
    <citation type="journal article" date="2015" name="Nature">
        <title>Complex archaea that bridge the gap between prokaryotes and eukaryotes.</title>
        <authorList>
            <person name="Spang A."/>
            <person name="Saw J.H."/>
            <person name="Jorgensen S.L."/>
            <person name="Zaremba-Niedzwiedzka K."/>
            <person name="Martijn J."/>
            <person name="Lind A.E."/>
            <person name="van Eijk R."/>
            <person name="Schleper C."/>
            <person name="Guy L."/>
            <person name="Ettema T.J."/>
        </authorList>
    </citation>
    <scope>NUCLEOTIDE SEQUENCE</scope>
</reference>
<dbReference type="Gene3D" id="3.30.565.10">
    <property type="entry name" value="Histidine kinase-like ATPase, C-terminal domain"/>
    <property type="match status" value="1"/>
</dbReference>